<accession>A0A4U1BGA8</accession>
<feature type="transmembrane region" description="Helical" evidence="1">
    <location>
        <begin position="7"/>
        <end position="25"/>
    </location>
</feature>
<dbReference type="AlphaFoldDB" id="A0A4U1BGA8"/>
<evidence type="ECO:0000313" key="2">
    <source>
        <dbReference type="EMBL" id="TKB50352.1"/>
    </source>
</evidence>
<comment type="caution">
    <text evidence="2">The sequence shown here is derived from an EMBL/GenBank/DDBJ whole genome shotgun (WGS) entry which is preliminary data.</text>
</comment>
<keyword evidence="3" id="KW-1185">Reference proteome</keyword>
<evidence type="ECO:0000313" key="3">
    <source>
        <dbReference type="Proteomes" id="UP000305674"/>
    </source>
</evidence>
<keyword evidence="1" id="KW-0472">Membrane</keyword>
<dbReference type="RefSeq" id="WP_136851655.1">
    <property type="nucleotide sequence ID" value="NZ_SWCI01000002.1"/>
</dbReference>
<organism evidence="2 3">
    <name type="scientific">Ferrimonas sediminicola</name>
    <dbReference type="NCBI Taxonomy" id="2569538"/>
    <lineage>
        <taxon>Bacteria</taxon>
        <taxon>Pseudomonadati</taxon>
        <taxon>Pseudomonadota</taxon>
        <taxon>Gammaproteobacteria</taxon>
        <taxon>Alteromonadales</taxon>
        <taxon>Ferrimonadaceae</taxon>
        <taxon>Ferrimonas</taxon>
    </lineage>
</organism>
<reference evidence="2 3" key="1">
    <citation type="submission" date="2019-04" db="EMBL/GenBank/DDBJ databases">
        <authorList>
            <person name="Hwang J.C."/>
        </authorList>
    </citation>
    <scope>NUCLEOTIDE SEQUENCE [LARGE SCALE GENOMIC DNA]</scope>
    <source>
        <strain evidence="2 3">IMCC35001</strain>
    </source>
</reference>
<evidence type="ECO:0000256" key="1">
    <source>
        <dbReference type="SAM" id="Phobius"/>
    </source>
</evidence>
<feature type="transmembrane region" description="Helical" evidence="1">
    <location>
        <begin position="56"/>
        <end position="73"/>
    </location>
</feature>
<name>A0A4U1BGA8_9GAMM</name>
<dbReference type="OrthoDB" id="6401907at2"/>
<keyword evidence="1" id="KW-1133">Transmembrane helix</keyword>
<proteinExistence type="predicted"/>
<protein>
    <submittedName>
        <fullName evidence="2">Uncharacterized protein</fullName>
    </submittedName>
</protein>
<feature type="transmembrane region" description="Helical" evidence="1">
    <location>
        <begin position="80"/>
        <end position="97"/>
    </location>
</feature>
<feature type="transmembrane region" description="Helical" evidence="1">
    <location>
        <begin position="117"/>
        <end position="136"/>
    </location>
</feature>
<keyword evidence="1" id="KW-0812">Transmembrane</keyword>
<gene>
    <name evidence="2" type="ORF">FCL40_04150</name>
</gene>
<dbReference type="EMBL" id="SWCI01000002">
    <property type="protein sequence ID" value="TKB50352.1"/>
    <property type="molecule type" value="Genomic_DNA"/>
</dbReference>
<sequence length="142" mass="15703">MNWLKRCCYWAALGLFLYPLIAHLFELPLAFQVYDEAGRYHGASNELRHFVLANNWLPSCWLASGFLLIAAGVDRRGQAVAIGAGLLLLFPLVHYGVAKLSAELLGACGDCRFFGTVELVVDAIIVTLGTLILLLWRRSRPA</sequence>
<dbReference type="Proteomes" id="UP000305674">
    <property type="component" value="Unassembled WGS sequence"/>
</dbReference>